<dbReference type="EMBL" id="FOQD01000006">
    <property type="protein sequence ID" value="SFI14240.1"/>
    <property type="molecule type" value="Genomic_DNA"/>
</dbReference>
<dbReference type="GO" id="GO:0008915">
    <property type="term" value="F:lipid-A-disaccharide synthase activity"/>
    <property type="evidence" value="ECO:0007669"/>
    <property type="project" value="UniProtKB-UniRule"/>
</dbReference>
<organism evidence="11 12">
    <name type="scientific">Planctomicrobium piriforme</name>
    <dbReference type="NCBI Taxonomy" id="1576369"/>
    <lineage>
        <taxon>Bacteria</taxon>
        <taxon>Pseudomonadati</taxon>
        <taxon>Planctomycetota</taxon>
        <taxon>Planctomycetia</taxon>
        <taxon>Planctomycetales</taxon>
        <taxon>Planctomycetaceae</taxon>
        <taxon>Planctomicrobium</taxon>
    </lineage>
</organism>
<dbReference type="NCBIfam" id="TIGR00215">
    <property type="entry name" value="lpxB"/>
    <property type="match status" value="1"/>
</dbReference>
<reference evidence="12" key="1">
    <citation type="submission" date="2016-10" db="EMBL/GenBank/DDBJ databases">
        <authorList>
            <person name="Varghese N."/>
            <person name="Submissions S."/>
        </authorList>
    </citation>
    <scope>NUCLEOTIDE SEQUENCE [LARGE SCALE GENOMIC DNA]</scope>
    <source>
        <strain evidence="12">DSM 26348</strain>
    </source>
</reference>
<evidence type="ECO:0000256" key="6">
    <source>
        <dbReference type="ARBA" id="ARBA00022676"/>
    </source>
</evidence>
<dbReference type="RefSeq" id="WP_092049342.1">
    <property type="nucleotide sequence ID" value="NZ_FOQD01000006.1"/>
</dbReference>
<evidence type="ECO:0000256" key="2">
    <source>
        <dbReference type="ARBA" id="ARBA00012687"/>
    </source>
</evidence>
<comment type="function">
    <text evidence="1">Condensation of UDP-2,3-diacylglucosamine and 2,3-diacylglucosamine-1-phosphate to form lipid A disaccharide, a precursor of lipid A, a phosphorylated glycolipid that anchors the lipopolysaccharide to the outer membrane of the cell.</text>
</comment>
<keyword evidence="12" id="KW-1185">Reference proteome</keyword>
<evidence type="ECO:0000256" key="8">
    <source>
        <dbReference type="ARBA" id="ARBA00023098"/>
    </source>
</evidence>
<evidence type="ECO:0000256" key="9">
    <source>
        <dbReference type="ARBA" id="ARBA00048975"/>
    </source>
</evidence>
<evidence type="ECO:0000256" key="3">
    <source>
        <dbReference type="ARBA" id="ARBA00020902"/>
    </source>
</evidence>
<dbReference type="AlphaFoldDB" id="A0A1I3FSQ5"/>
<accession>A0A1I3FSQ5</accession>
<evidence type="ECO:0000256" key="7">
    <source>
        <dbReference type="ARBA" id="ARBA00022679"/>
    </source>
</evidence>
<dbReference type="EC" id="2.4.1.182" evidence="2 10"/>
<dbReference type="OrthoDB" id="9801642at2"/>
<evidence type="ECO:0000313" key="12">
    <source>
        <dbReference type="Proteomes" id="UP000199518"/>
    </source>
</evidence>
<dbReference type="SUPFAM" id="SSF53756">
    <property type="entry name" value="UDP-Glycosyltransferase/glycogen phosphorylase"/>
    <property type="match status" value="1"/>
</dbReference>
<dbReference type="STRING" id="1576369.SAMN05421753_10612"/>
<dbReference type="GO" id="GO:0005543">
    <property type="term" value="F:phospholipid binding"/>
    <property type="evidence" value="ECO:0007669"/>
    <property type="project" value="TreeGrafter"/>
</dbReference>
<name>A0A1I3FSQ5_9PLAN</name>
<dbReference type="InterPro" id="IPR003835">
    <property type="entry name" value="Glyco_trans_19"/>
</dbReference>
<evidence type="ECO:0000256" key="10">
    <source>
        <dbReference type="NCBIfam" id="TIGR00215"/>
    </source>
</evidence>
<evidence type="ECO:0000256" key="4">
    <source>
        <dbReference type="ARBA" id="ARBA00022516"/>
    </source>
</evidence>
<dbReference type="Gene3D" id="3.40.50.2000">
    <property type="entry name" value="Glycogen Phosphorylase B"/>
    <property type="match status" value="1"/>
</dbReference>
<dbReference type="PANTHER" id="PTHR30372:SF4">
    <property type="entry name" value="LIPID-A-DISACCHARIDE SYNTHASE, MITOCHONDRIAL-RELATED"/>
    <property type="match status" value="1"/>
</dbReference>
<keyword evidence="7" id="KW-0808">Transferase</keyword>
<dbReference type="Pfam" id="PF02684">
    <property type="entry name" value="LpxB"/>
    <property type="match status" value="1"/>
</dbReference>
<sequence>MHLFISAGEPSGDQHAAQLVNEIRQRRGEIRVSGFGGPELAAAGQEQLFRLTDMAVMGIMAVLPLIFKFYRLYREAAEFLKKERPDAVLLVDFPGFNWWIAAAAKRAGVPVYFYCPPQLWAWASWRIRKVRKFVDCILSVLPFEAQWYRDQKIDVEYVGHPFFDEVAAHTLDPWTLQALESQETRKLAVLPGSRKQEVQRNFPLMLKVLTQLHHKHPDVRFPVACYKAWHRDRCAELVAELAPTLPIDLYVGRTSEVIETADCCFMVSGSVSLELLARRKPAVVVYRAGAVMGFLARLMIRCKYMTLPNLIAGRAVMPEFPCYRAYGAHVDKMIDTLDSWLTDDLALARSQREISELADSVVQAGGLARAAETLLRRMETGQAIEMRVPAARRPAA</sequence>
<comment type="catalytic activity">
    <reaction evidence="9">
        <text>a lipid X + a UDP-2-N,3-O-bis[(3R)-3-hydroxyacyl]-alpha-D-glucosamine = a lipid A disaccharide + UDP + H(+)</text>
        <dbReference type="Rhea" id="RHEA:67828"/>
        <dbReference type="ChEBI" id="CHEBI:15378"/>
        <dbReference type="ChEBI" id="CHEBI:58223"/>
        <dbReference type="ChEBI" id="CHEBI:137748"/>
        <dbReference type="ChEBI" id="CHEBI:176338"/>
        <dbReference type="ChEBI" id="CHEBI:176343"/>
        <dbReference type="EC" id="2.4.1.182"/>
    </reaction>
</comment>
<evidence type="ECO:0000256" key="5">
    <source>
        <dbReference type="ARBA" id="ARBA00022556"/>
    </source>
</evidence>
<dbReference type="GO" id="GO:0009245">
    <property type="term" value="P:lipid A biosynthetic process"/>
    <property type="evidence" value="ECO:0007669"/>
    <property type="project" value="UniProtKB-UniRule"/>
</dbReference>
<gene>
    <name evidence="11" type="ORF">SAMN05421753_10612</name>
</gene>
<proteinExistence type="predicted"/>
<keyword evidence="5" id="KW-0441">Lipid A biosynthesis</keyword>
<keyword evidence="4" id="KW-0444">Lipid biosynthesis</keyword>
<dbReference type="PANTHER" id="PTHR30372">
    <property type="entry name" value="LIPID-A-DISACCHARIDE SYNTHASE"/>
    <property type="match status" value="1"/>
</dbReference>
<evidence type="ECO:0000256" key="1">
    <source>
        <dbReference type="ARBA" id="ARBA00002056"/>
    </source>
</evidence>
<dbReference type="GO" id="GO:0016020">
    <property type="term" value="C:membrane"/>
    <property type="evidence" value="ECO:0007669"/>
    <property type="project" value="GOC"/>
</dbReference>
<evidence type="ECO:0000313" key="11">
    <source>
        <dbReference type="EMBL" id="SFI14240.1"/>
    </source>
</evidence>
<protein>
    <recommendedName>
        <fullName evidence="3 10">Lipid-A-disaccharide synthase</fullName>
        <ecNumber evidence="2 10">2.4.1.182</ecNumber>
    </recommendedName>
</protein>
<keyword evidence="6" id="KW-0328">Glycosyltransferase</keyword>
<dbReference type="Proteomes" id="UP000199518">
    <property type="component" value="Unassembled WGS sequence"/>
</dbReference>
<keyword evidence="8" id="KW-0443">Lipid metabolism</keyword>